<dbReference type="RefSeq" id="XP_038779613.1">
    <property type="nucleotide sequence ID" value="XM_038923685.1"/>
</dbReference>
<dbReference type="InterPro" id="IPR003877">
    <property type="entry name" value="SPRY_dom"/>
</dbReference>
<keyword evidence="4" id="KW-1185">Reference proteome</keyword>
<dbReference type="InterPro" id="IPR044736">
    <property type="entry name" value="Gid1/RanBPM/SPLA_SPRY"/>
</dbReference>
<feature type="region of interest" description="Disordered" evidence="1">
    <location>
        <begin position="205"/>
        <end position="225"/>
    </location>
</feature>
<name>A0A875S513_EENNA</name>
<dbReference type="InterPro" id="IPR013320">
    <property type="entry name" value="ConA-like_dom_sf"/>
</dbReference>
<dbReference type="InterPro" id="IPR043136">
    <property type="entry name" value="B30.2/SPRY_sf"/>
</dbReference>
<dbReference type="Proteomes" id="UP000662931">
    <property type="component" value="Chromosome 4"/>
</dbReference>
<evidence type="ECO:0000256" key="1">
    <source>
        <dbReference type="SAM" id="MobiDB-lite"/>
    </source>
</evidence>
<dbReference type="Gene3D" id="2.60.120.920">
    <property type="match status" value="1"/>
</dbReference>
<dbReference type="CDD" id="cd12885">
    <property type="entry name" value="SPRY_RanBP_like"/>
    <property type="match status" value="1"/>
</dbReference>
<dbReference type="SMART" id="SM00449">
    <property type="entry name" value="SPRY"/>
    <property type="match status" value="1"/>
</dbReference>
<organism evidence="3 4">
    <name type="scientific">Eeniella nana</name>
    <name type="common">Yeast</name>
    <name type="synonym">Brettanomyces nanus</name>
    <dbReference type="NCBI Taxonomy" id="13502"/>
    <lineage>
        <taxon>Eukaryota</taxon>
        <taxon>Fungi</taxon>
        <taxon>Dikarya</taxon>
        <taxon>Ascomycota</taxon>
        <taxon>Saccharomycotina</taxon>
        <taxon>Pichiomycetes</taxon>
        <taxon>Pichiales</taxon>
        <taxon>Pichiaceae</taxon>
        <taxon>Brettanomyces</taxon>
    </lineage>
</organism>
<reference evidence="3" key="1">
    <citation type="submission" date="2020-10" db="EMBL/GenBank/DDBJ databases">
        <authorList>
            <person name="Roach M.J.R."/>
        </authorList>
    </citation>
    <scope>NUCLEOTIDE SEQUENCE</scope>
    <source>
        <strain evidence="3">CBS 1945</strain>
    </source>
</reference>
<feature type="domain" description="B30.2/SPRY" evidence="2">
    <location>
        <begin position="173"/>
        <end position="376"/>
    </location>
</feature>
<sequence length="620" mass="69729">MTSTNMFYRQESLLGEVVNAECSTRITKTQKFTALPSYVLKLEYGYILNKELKYLKMYHQAGLPKESARLETITRLSSMGILGCNPSLYIENHDDAYLNQIINMFESRGERLRKAKSLEDEGSIADNEGDAEALNLDDIIHDDGTTTSTTADNVKKADDDSTVKPLIRGSDIGCVELPLPTRWKASADSPFDVSGDGLEVSTRNLVNPADDNTEHSNSSGPSGTIGFNSGSRAGFFSVTSDEYVRSDMGIYYYEVEVVFGLNSRSDISVGFVNVANNSGVVDLRGITDGTWGYNGKDGKLTHHKFGKVNSQACCEFGNGDTVGCGINFGRKKIFITKNGVFLGEAFDISDNYRKLFPSISLSQWNSVRTNFGVDPQRAFMFDIDGYVQCFKNEEAKMIEDSPLKSFSLEKGRGRREDQDLKVVVNRGIGLYLKNMGYLDSLKAFNEDLGDQRDLVDGIDSDLKACEVKKHFRALLINDQIYEAERFLSERDSETMMACSKQFSCLKLARLIMDQKINEAVEMSRQLKKSFSNCDTNLEMIKNVMNYIYYTDPQSSRALKEFYTTERMKLGDDVCFLMKIGSHPGKYTPLEHLLLHTGENLEKIMRDKRARLINLNDYLEL</sequence>
<dbReference type="AlphaFoldDB" id="A0A875S513"/>
<accession>A0A875S513</accession>
<gene>
    <name evidence="3" type="ORF">FOA43_003434</name>
</gene>
<dbReference type="InterPro" id="IPR050618">
    <property type="entry name" value="Ubq-SigPath_Reg"/>
</dbReference>
<evidence type="ECO:0000313" key="3">
    <source>
        <dbReference type="EMBL" id="QPG76048.1"/>
    </source>
</evidence>
<dbReference type="KEGG" id="bnn:FOA43_003434"/>
<dbReference type="SUPFAM" id="SSF49899">
    <property type="entry name" value="Concanavalin A-like lectins/glucanases"/>
    <property type="match status" value="1"/>
</dbReference>
<proteinExistence type="predicted"/>
<evidence type="ECO:0000313" key="4">
    <source>
        <dbReference type="Proteomes" id="UP000662931"/>
    </source>
</evidence>
<dbReference type="PROSITE" id="PS50188">
    <property type="entry name" value="B302_SPRY"/>
    <property type="match status" value="1"/>
</dbReference>
<dbReference type="GeneID" id="62196834"/>
<dbReference type="EMBL" id="CP064815">
    <property type="protein sequence ID" value="QPG76048.1"/>
    <property type="molecule type" value="Genomic_DNA"/>
</dbReference>
<feature type="compositionally biased region" description="Polar residues" evidence="1">
    <location>
        <begin position="215"/>
        <end position="225"/>
    </location>
</feature>
<evidence type="ECO:0000259" key="2">
    <source>
        <dbReference type="PROSITE" id="PS50188"/>
    </source>
</evidence>
<dbReference type="PANTHER" id="PTHR12864">
    <property type="entry name" value="RAN BINDING PROTEIN 9-RELATED"/>
    <property type="match status" value="1"/>
</dbReference>
<protein>
    <recommendedName>
        <fullName evidence="2">B30.2/SPRY domain-containing protein</fullName>
    </recommendedName>
</protein>
<dbReference type="OrthoDB" id="25503at2759"/>
<dbReference type="Pfam" id="PF00622">
    <property type="entry name" value="SPRY"/>
    <property type="match status" value="1"/>
</dbReference>
<dbReference type="InterPro" id="IPR001870">
    <property type="entry name" value="B30.2/SPRY"/>
</dbReference>